<dbReference type="Proteomes" id="UP000000702">
    <property type="component" value="Unassembled WGS sequence"/>
</dbReference>
<keyword evidence="3" id="KW-1185">Reference proteome</keyword>
<evidence type="ECO:0000313" key="3">
    <source>
        <dbReference type="Proteomes" id="UP000000702"/>
    </source>
</evidence>
<feature type="region of interest" description="Disordered" evidence="1">
    <location>
        <begin position="43"/>
        <end position="63"/>
    </location>
</feature>
<dbReference type="EMBL" id="CAEQ01002506">
    <property type="protein sequence ID" value="CCD16945.1"/>
    <property type="molecule type" value="Genomic_DNA"/>
</dbReference>
<dbReference type="AlphaFoldDB" id="F9WI00"/>
<name>F9WI00_TRYCI</name>
<feature type="compositionally biased region" description="Basic residues" evidence="1">
    <location>
        <begin position="46"/>
        <end position="63"/>
    </location>
</feature>
<organism evidence="2 3">
    <name type="scientific">Trypanosoma congolense (strain IL3000)</name>
    <dbReference type="NCBI Taxonomy" id="1068625"/>
    <lineage>
        <taxon>Eukaryota</taxon>
        <taxon>Discoba</taxon>
        <taxon>Euglenozoa</taxon>
        <taxon>Kinetoplastea</taxon>
        <taxon>Metakinetoplastina</taxon>
        <taxon>Trypanosomatida</taxon>
        <taxon>Trypanosomatidae</taxon>
        <taxon>Trypanosoma</taxon>
        <taxon>Nannomonas</taxon>
    </lineage>
</organism>
<reference evidence="2 3" key="2">
    <citation type="journal article" date="2012" name="Proc. Natl. Acad. Sci. U.S.A.">
        <title>Antigenic diversity is generated by distinct evolutionary mechanisms in African trypanosome species.</title>
        <authorList>
            <person name="Jackson A.P."/>
            <person name="Berry A."/>
            <person name="Aslett M."/>
            <person name="Allison H.C."/>
            <person name="Burton P."/>
            <person name="Vavrova-Anderson J."/>
            <person name="Brown R."/>
            <person name="Browne H."/>
            <person name="Corton N."/>
            <person name="Hauser H."/>
            <person name="Gamble J."/>
            <person name="Gilderthorp R."/>
            <person name="Marcello L."/>
            <person name="McQuillan J."/>
            <person name="Otto T.D."/>
            <person name="Quail M.A."/>
            <person name="Sanders M.J."/>
            <person name="van Tonder A."/>
            <person name="Ginger M.L."/>
            <person name="Field M.C."/>
            <person name="Barry J.D."/>
            <person name="Hertz-Fowler C."/>
            <person name="Berriman M."/>
        </authorList>
    </citation>
    <scope>NUCLEOTIDE SEQUENCE [LARGE SCALE GENOMIC DNA]</scope>
    <source>
        <strain evidence="2 3">IL3000</strain>
    </source>
</reference>
<evidence type="ECO:0000313" key="2">
    <source>
        <dbReference type="EMBL" id="CCD16945.1"/>
    </source>
</evidence>
<protein>
    <submittedName>
        <fullName evidence="2">Uncharacterized protein</fullName>
    </submittedName>
</protein>
<evidence type="ECO:0000256" key="1">
    <source>
        <dbReference type="SAM" id="MobiDB-lite"/>
    </source>
</evidence>
<accession>F9WI00</accession>
<comment type="caution">
    <text evidence="2">The sequence shown here is derived from an EMBL/GenBank/DDBJ whole genome shotgun (WGS) entry which is preliminary data.</text>
</comment>
<proteinExistence type="predicted"/>
<sequence>MQKNSSNSEITTKNTLFGTKKKTKKIFFCIFLQNLKKLLFPPGSKKQFKQRKNHQKTTFRPKKQKNEKKYFFCLFLRKFCKNCYFPPERKKTVQTAKITPKNPLFRTKKQKNRKKFFFSFFLPKFL</sequence>
<reference evidence="3" key="1">
    <citation type="submission" date="2011-07" db="EMBL/GenBank/DDBJ databases">
        <title>Divergent evolution of antigenic variation in African trypanosomes.</title>
        <authorList>
            <person name="Jackson A.P."/>
            <person name="Berry A."/>
            <person name="Allison H.C."/>
            <person name="Burton P."/>
            <person name="Anderson J."/>
            <person name="Aslett M."/>
            <person name="Brown R."/>
            <person name="Corton N."/>
            <person name="Harris D."/>
            <person name="Hauser H."/>
            <person name="Gamble J."/>
            <person name="Gilderthorp R."/>
            <person name="McQuillan J."/>
            <person name="Quail M.A."/>
            <person name="Sanders M."/>
            <person name="Van Tonder A."/>
            <person name="Ginger M.L."/>
            <person name="Donelson J.E."/>
            <person name="Field M.C."/>
            <person name="Barry J.D."/>
            <person name="Berriman M."/>
            <person name="Hertz-Fowler C."/>
        </authorList>
    </citation>
    <scope>NUCLEOTIDE SEQUENCE [LARGE SCALE GENOMIC DNA]</scope>
    <source>
        <strain evidence="3">IL3000</strain>
    </source>
</reference>
<gene>
    <name evidence="2" type="ORF">TCIL3000_0_18260</name>
</gene>